<feature type="non-terminal residue" evidence="2">
    <location>
        <position position="255"/>
    </location>
</feature>
<evidence type="ECO:0000313" key="2">
    <source>
        <dbReference type="EMBL" id="CAJ0572109.1"/>
    </source>
</evidence>
<protein>
    <submittedName>
        <fullName evidence="2">Uncharacterized protein</fullName>
    </submittedName>
</protein>
<accession>A0AA36CN25</accession>
<sequence>MTRVERDKRKWERRGLPTDRTQDSNDESGPTGKDGNQLSDVVESILGNLDTHIHKSLEKMGDEEKAARIARVRKTVALRGSRVAGAKTILLFKQLGNRSDIRPSGTGLPHTYRPVLESGNFHHEILKRAMAQLIGPFQKKFEPIKTDNWAERWAKEAELLEELIVAQGVDALHLDVGERRTEKPGKATTVKRIIRLRLGQFKISMLLDSDKQTVRTCNPDFAKVLTACAVEANLGFWETIITYLAPAFVNFSLGR</sequence>
<reference evidence="2" key="1">
    <citation type="submission" date="2023-06" db="EMBL/GenBank/DDBJ databases">
        <authorList>
            <person name="Delattre M."/>
        </authorList>
    </citation>
    <scope>NUCLEOTIDE SEQUENCE</scope>
    <source>
        <strain evidence="2">AF72</strain>
    </source>
</reference>
<organism evidence="2 3">
    <name type="scientific">Mesorhabditis spiculigera</name>
    <dbReference type="NCBI Taxonomy" id="96644"/>
    <lineage>
        <taxon>Eukaryota</taxon>
        <taxon>Metazoa</taxon>
        <taxon>Ecdysozoa</taxon>
        <taxon>Nematoda</taxon>
        <taxon>Chromadorea</taxon>
        <taxon>Rhabditida</taxon>
        <taxon>Rhabditina</taxon>
        <taxon>Rhabditomorpha</taxon>
        <taxon>Rhabditoidea</taxon>
        <taxon>Rhabditidae</taxon>
        <taxon>Mesorhabditinae</taxon>
        <taxon>Mesorhabditis</taxon>
    </lineage>
</organism>
<feature type="region of interest" description="Disordered" evidence="1">
    <location>
        <begin position="1"/>
        <end position="38"/>
    </location>
</feature>
<proteinExistence type="predicted"/>
<feature type="compositionally biased region" description="Basic and acidic residues" evidence="1">
    <location>
        <begin position="1"/>
        <end position="23"/>
    </location>
</feature>
<dbReference type="Proteomes" id="UP001177023">
    <property type="component" value="Unassembled WGS sequence"/>
</dbReference>
<dbReference type="AlphaFoldDB" id="A0AA36CN25"/>
<name>A0AA36CN25_9BILA</name>
<evidence type="ECO:0000313" key="3">
    <source>
        <dbReference type="Proteomes" id="UP001177023"/>
    </source>
</evidence>
<gene>
    <name evidence="2" type="ORF">MSPICULIGERA_LOCUS10503</name>
</gene>
<keyword evidence="3" id="KW-1185">Reference proteome</keyword>
<comment type="caution">
    <text evidence="2">The sequence shown here is derived from an EMBL/GenBank/DDBJ whole genome shotgun (WGS) entry which is preliminary data.</text>
</comment>
<dbReference type="EMBL" id="CATQJA010002591">
    <property type="protein sequence ID" value="CAJ0572109.1"/>
    <property type="molecule type" value="Genomic_DNA"/>
</dbReference>
<evidence type="ECO:0000256" key="1">
    <source>
        <dbReference type="SAM" id="MobiDB-lite"/>
    </source>
</evidence>